<dbReference type="GO" id="GO:0008168">
    <property type="term" value="F:methyltransferase activity"/>
    <property type="evidence" value="ECO:0007669"/>
    <property type="project" value="UniProtKB-KW"/>
</dbReference>
<dbReference type="AlphaFoldDB" id="A0AAJ0U6E6"/>
<evidence type="ECO:0000313" key="1">
    <source>
        <dbReference type="EMBL" id="MBK1706155.1"/>
    </source>
</evidence>
<protein>
    <submittedName>
        <fullName evidence="1">DNA modification methylase</fullName>
    </submittedName>
</protein>
<dbReference type="RefSeq" id="WP_242477137.1">
    <property type="nucleotide sequence ID" value="NZ_NRSJ01000035.1"/>
</dbReference>
<reference evidence="1" key="1">
    <citation type="submission" date="2017-08" db="EMBL/GenBank/DDBJ databases">
        <authorList>
            <person name="Imhoff J.F."/>
            <person name="Rahn T."/>
            <person name="Kuenzel S."/>
            <person name="Neulinger S.C."/>
        </authorList>
    </citation>
    <scope>NUCLEOTIDE SEQUENCE</scope>
    <source>
        <strain evidence="1">DSM 11080</strain>
    </source>
</reference>
<keyword evidence="1" id="KW-0808">Transferase</keyword>
<organism evidence="1 2">
    <name type="scientific">Halochromatium glycolicum</name>
    <dbReference type="NCBI Taxonomy" id="85075"/>
    <lineage>
        <taxon>Bacteria</taxon>
        <taxon>Pseudomonadati</taxon>
        <taxon>Pseudomonadota</taxon>
        <taxon>Gammaproteobacteria</taxon>
        <taxon>Chromatiales</taxon>
        <taxon>Chromatiaceae</taxon>
        <taxon>Halochromatium</taxon>
    </lineage>
</organism>
<keyword evidence="2" id="KW-1185">Reference proteome</keyword>
<accession>A0AAJ0U6E6</accession>
<gene>
    <name evidence="1" type="ORF">CKO40_16770</name>
</gene>
<keyword evidence="1" id="KW-0489">Methyltransferase</keyword>
<evidence type="ECO:0000313" key="2">
    <source>
        <dbReference type="Proteomes" id="UP001296776"/>
    </source>
</evidence>
<dbReference type="EMBL" id="NRSJ01000035">
    <property type="protein sequence ID" value="MBK1706155.1"/>
    <property type="molecule type" value="Genomic_DNA"/>
</dbReference>
<sequence length="381" mass="44227">MQRCFAEYQRVLKPGRWMTVVFSNSRAGVWNAIQVALQQAGFVVAEVTALDKKQGSYRQVTSTTAVKQDLVISVYKPNGGLEQRLTERGASPESAWDFVETHLRQLPVTKHWNNELEQVVERDPRRVYDHMVAWFVRHDFPVPLSSDEFLAGLQQRNFPERDGMIFLPSQVGEYDRPRAQVEHSPQMELFASDERSAIDWLAEFLKKRPSTYQEVHPEFITQLGAGWRKHEEKPELSALLEDNFLRYEGHGEGTDPVPTQINNYLSKNFHDYRGLDKDDPRLVAKAKERWYVPDPNKAADLERRREKSLLKEFETYRTHTGRRLREFRLEVLRAGFKAAWSQKDLQTIIKVAGKIPEVALQEDEKLLLWYDQALTLSETGG</sequence>
<dbReference type="Gene3D" id="3.40.50.150">
    <property type="entry name" value="Vaccinia Virus protein VP39"/>
    <property type="match status" value="1"/>
</dbReference>
<dbReference type="Proteomes" id="UP001296776">
    <property type="component" value="Unassembled WGS sequence"/>
</dbReference>
<dbReference type="GO" id="GO:0032259">
    <property type="term" value="P:methylation"/>
    <property type="evidence" value="ECO:0007669"/>
    <property type="project" value="UniProtKB-KW"/>
</dbReference>
<comment type="caution">
    <text evidence="1">The sequence shown here is derived from an EMBL/GenBank/DDBJ whole genome shotgun (WGS) entry which is preliminary data.</text>
</comment>
<reference evidence="1" key="2">
    <citation type="journal article" date="2020" name="Microorganisms">
        <title>Osmotic Adaptation and Compatible Solute Biosynthesis of Phototrophic Bacteria as Revealed from Genome Analyses.</title>
        <authorList>
            <person name="Imhoff J.F."/>
            <person name="Rahn T."/>
            <person name="Kunzel S."/>
            <person name="Keller A."/>
            <person name="Neulinger S.C."/>
        </authorList>
    </citation>
    <scope>NUCLEOTIDE SEQUENCE</scope>
    <source>
        <strain evidence="1">DSM 11080</strain>
    </source>
</reference>
<proteinExistence type="predicted"/>
<dbReference type="InterPro" id="IPR029063">
    <property type="entry name" value="SAM-dependent_MTases_sf"/>
</dbReference>
<name>A0AAJ0U6E6_9GAMM</name>